<reference evidence="2 3" key="1">
    <citation type="submission" date="2020-05" db="EMBL/GenBank/DDBJ databases">
        <title>Genome sequence of Isoptericola sp. JC619 isolated from Chilika lagoon, India.</title>
        <authorList>
            <person name="Kumar D."/>
            <person name="Appam K."/>
            <person name="Gandham S."/>
            <person name="Uppada J."/>
            <person name="Sasikala C."/>
            <person name="Venkata Ramana C."/>
        </authorList>
    </citation>
    <scope>NUCLEOTIDE SEQUENCE [LARGE SCALE GENOMIC DNA]</scope>
    <source>
        <strain evidence="2 3">JC619</strain>
    </source>
</reference>
<keyword evidence="3" id="KW-1185">Reference proteome</keyword>
<dbReference type="AlphaFoldDB" id="A0A849K8X8"/>
<evidence type="ECO:0008006" key="4">
    <source>
        <dbReference type="Google" id="ProtNLM"/>
    </source>
</evidence>
<feature type="region of interest" description="Disordered" evidence="1">
    <location>
        <begin position="343"/>
        <end position="364"/>
    </location>
</feature>
<evidence type="ECO:0000313" key="3">
    <source>
        <dbReference type="Proteomes" id="UP000557204"/>
    </source>
</evidence>
<proteinExistence type="predicted"/>
<dbReference type="Proteomes" id="UP000557204">
    <property type="component" value="Unassembled WGS sequence"/>
</dbReference>
<dbReference type="InterPro" id="IPR011009">
    <property type="entry name" value="Kinase-like_dom_sf"/>
</dbReference>
<accession>A0A849K8X8</accession>
<gene>
    <name evidence="2" type="ORF">HLI28_11815</name>
</gene>
<organism evidence="2 3">
    <name type="scientific">Isoptericola sediminis</name>
    <dbReference type="NCBI Taxonomy" id="2733572"/>
    <lineage>
        <taxon>Bacteria</taxon>
        <taxon>Bacillati</taxon>
        <taxon>Actinomycetota</taxon>
        <taxon>Actinomycetes</taxon>
        <taxon>Micrococcales</taxon>
        <taxon>Promicromonosporaceae</taxon>
        <taxon>Isoptericola</taxon>
    </lineage>
</organism>
<comment type="caution">
    <text evidence="2">The sequence shown here is derived from an EMBL/GenBank/DDBJ whole genome shotgun (WGS) entry which is preliminary data.</text>
</comment>
<name>A0A849K8X8_9MICO</name>
<protein>
    <recommendedName>
        <fullName evidence="4">Phosphotransferase family enzyme</fullName>
    </recommendedName>
</protein>
<feature type="compositionally biased region" description="Basic and acidic residues" evidence="1">
    <location>
        <begin position="355"/>
        <end position="364"/>
    </location>
</feature>
<evidence type="ECO:0000256" key="1">
    <source>
        <dbReference type="SAM" id="MobiDB-lite"/>
    </source>
</evidence>
<dbReference type="SUPFAM" id="SSF56112">
    <property type="entry name" value="Protein kinase-like (PK-like)"/>
    <property type="match status" value="1"/>
</dbReference>
<sequence length="364" mass="38717">MTDVAEVARAASTLLGAQLLDPEDLGGSARSTVLRCRVGGDAGSTVVVKQFHGEDDGGYDRERTGLTLLGRTPDLIAADGAQRLLVMSDLGDPPTLADLLLGADREAAWSGASGWARELGRLAGSGRHQVHEARELLGARPWDVVEHVTRGAARLGELLGGAARTDRLHAEAREVATAFTAGSGPVVLAPSDSCPDNAVLRPDGWWFLDLEGTVVQPPAFVAAYTMLPFATCWCVFDPPAGLTDTLLAEFTVGLEESAPGLVAHEDWQREVERASGAYVLAMTGWLLDSTLAGREHVGPAGRSPSYRQLMTSRWRWAAVNLRTAMPELAATCGAAARWATEVWGGETDSTGTRRSPPDRSGSRW</sequence>
<dbReference type="EMBL" id="JABFAJ010000021">
    <property type="protein sequence ID" value="NNU28225.1"/>
    <property type="molecule type" value="Genomic_DNA"/>
</dbReference>
<dbReference type="RefSeq" id="WP_171247766.1">
    <property type="nucleotide sequence ID" value="NZ_JABFAJ010000021.1"/>
</dbReference>
<evidence type="ECO:0000313" key="2">
    <source>
        <dbReference type="EMBL" id="NNU28225.1"/>
    </source>
</evidence>